<dbReference type="PROSITE" id="PS00710">
    <property type="entry name" value="PGM_PMM"/>
    <property type="match status" value="1"/>
</dbReference>
<dbReference type="Gene3D" id="3.30.310.50">
    <property type="entry name" value="Alpha-D-phosphohexomutase, C-terminal domain"/>
    <property type="match status" value="1"/>
</dbReference>
<dbReference type="InterPro" id="IPR016055">
    <property type="entry name" value="A-D-PHexomutase_a/b/a-I/II/III"/>
</dbReference>
<dbReference type="PANTHER" id="PTHR42946">
    <property type="entry name" value="PHOSPHOHEXOSE MUTASE"/>
    <property type="match status" value="1"/>
</dbReference>
<evidence type="ECO:0000259" key="13">
    <source>
        <dbReference type="Pfam" id="PF02878"/>
    </source>
</evidence>
<keyword evidence="3 9" id="KW-0479">Metal-binding</keyword>
<dbReference type="Pfam" id="PF00408">
    <property type="entry name" value="PGM_PMM_IV"/>
    <property type="match status" value="1"/>
</dbReference>
<sequence length="448" mass="48044">MKLFGTDGIRGVANEDLTPELAMRTGAVLGDRIAKNSAERGFVLLGRDTRKSGEMLASAVAAGIMSAGVDVVDLSVIPTPGVAYLVRKYGARAGIVISASHNPYPYNGIKIFADTGYKLPDAVEEEIEAHIVDDHFQPRRAVGAAVGTYRREFTGAGDYEAYLKSLIGGDLKGLKIAIDPGNGALYAMAPRVLTELGAEVIAISTAPDGENINAECGSTAPEKIQLLVKQTGAHIGFSFDGDADRIIAVDETGAIVDGDHILAICAAQLKEKGELDGNTVVGTVMTNIGLDRYLKEQGIDLIKTKVGDRYVLEAMRDAGYVLGGEQSGHIIFSRYNTTGDGLATGLHLLDVLKERGVPMSALNGLMTSYPQVLVNATVDKHKKEAYKEHPGIQKRIREIEARFQDEGRVVIRPSGTEPLVRVMIEGEDQAVLDREARALAAYIEKELQ</sequence>
<proteinExistence type="inferred from homology"/>
<dbReference type="Pfam" id="PF02878">
    <property type="entry name" value="PGM_PMM_I"/>
    <property type="match status" value="1"/>
</dbReference>
<comment type="catalytic activity">
    <reaction evidence="6 9 11">
        <text>alpha-D-glucosamine 1-phosphate = D-glucosamine 6-phosphate</text>
        <dbReference type="Rhea" id="RHEA:23424"/>
        <dbReference type="ChEBI" id="CHEBI:58516"/>
        <dbReference type="ChEBI" id="CHEBI:58725"/>
        <dbReference type="EC" id="5.4.2.10"/>
    </reaction>
</comment>
<dbReference type="OrthoDB" id="9806956at2"/>
<feature type="binding site" description="via phosphate group" evidence="9">
    <location>
        <position position="100"/>
    </location>
    <ligand>
        <name>Mg(2+)</name>
        <dbReference type="ChEBI" id="CHEBI:18420"/>
    </ligand>
</feature>
<feature type="domain" description="Alpha-D-phosphohexomutase alpha/beta/alpha" evidence="15">
    <location>
        <begin position="257"/>
        <end position="368"/>
    </location>
</feature>
<dbReference type="SUPFAM" id="SSF55957">
    <property type="entry name" value="Phosphoglucomutase, C-terminal domain"/>
    <property type="match status" value="1"/>
</dbReference>
<dbReference type="GO" id="GO:0008966">
    <property type="term" value="F:phosphoglucosamine mutase activity"/>
    <property type="evidence" value="ECO:0007669"/>
    <property type="project" value="UniProtKB-UniRule"/>
</dbReference>
<dbReference type="PRINTS" id="PR00509">
    <property type="entry name" value="PGMPMM"/>
</dbReference>
<dbReference type="InterPro" id="IPR005844">
    <property type="entry name" value="A-D-PHexomutase_a/b/a-I"/>
</dbReference>
<dbReference type="FunFam" id="3.40.120.10:FF:000001">
    <property type="entry name" value="Phosphoglucosamine mutase"/>
    <property type="match status" value="1"/>
</dbReference>
<evidence type="ECO:0000256" key="10">
    <source>
        <dbReference type="RuleBase" id="RU004326"/>
    </source>
</evidence>
<dbReference type="CDD" id="cd05802">
    <property type="entry name" value="GlmM"/>
    <property type="match status" value="1"/>
</dbReference>
<dbReference type="InterPro" id="IPR016066">
    <property type="entry name" value="A-D-PHexomutase_CS"/>
</dbReference>
<feature type="binding site" evidence="9">
    <location>
        <position position="242"/>
    </location>
    <ligand>
        <name>Mg(2+)</name>
        <dbReference type="ChEBI" id="CHEBI:18420"/>
    </ligand>
</feature>
<dbReference type="InterPro" id="IPR005841">
    <property type="entry name" value="Alpha-D-phosphohexomutase_SF"/>
</dbReference>
<reference evidence="16 17" key="1">
    <citation type="submission" date="2018-12" db="EMBL/GenBank/DDBJ databases">
        <authorList>
            <consortium name="Pathogen Informatics"/>
        </authorList>
    </citation>
    <scope>NUCLEOTIDE SEQUENCE [LARGE SCALE GENOMIC DNA]</scope>
    <source>
        <strain evidence="16 17">NCTC13079</strain>
    </source>
</reference>
<dbReference type="Pfam" id="PF02880">
    <property type="entry name" value="PGM_PMM_III"/>
    <property type="match status" value="1"/>
</dbReference>
<feature type="domain" description="Alpha-D-phosphohexomutase alpha/beta/alpha" evidence="13">
    <location>
        <begin position="2"/>
        <end position="134"/>
    </location>
</feature>
<dbReference type="GO" id="GO:0006048">
    <property type="term" value="P:UDP-N-acetylglucosamine biosynthetic process"/>
    <property type="evidence" value="ECO:0007669"/>
    <property type="project" value="TreeGrafter"/>
</dbReference>
<comment type="cofactor">
    <cofactor evidence="9">
        <name>Mg(2+)</name>
        <dbReference type="ChEBI" id="CHEBI:18420"/>
    </cofactor>
    <text evidence="9">Binds 1 Mg(2+) ion per subunit.</text>
</comment>
<keyword evidence="4 9" id="KW-0460">Magnesium</keyword>
<keyword evidence="5 9" id="KW-0413">Isomerase</keyword>
<dbReference type="FunFam" id="3.40.120.10:FF:000002">
    <property type="entry name" value="Phosphoglucosamine mutase"/>
    <property type="match status" value="1"/>
</dbReference>
<dbReference type="Pfam" id="PF02879">
    <property type="entry name" value="PGM_PMM_II"/>
    <property type="match status" value="1"/>
</dbReference>
<evidence type="ECO:0000256" key="11">
    <source>
        <dbReference type="RuleBase" id="RU004327"/>
    </source>
</evidence>
<dbReference type="NCBIfam" id="TIGR01455">
    <property type="entry name" value="glmM"/>
    <property type="match status" value="1"/>
</dbReference>
<evidence type="ECO:0000256" key="2">
    <source>
        <dbReference type="ARBA" id="ARBA00022553"/>
    </source>
</evidence>
<dbReference type="GO" id="GO:0005829">
    <property type="term" value="C:cytosol"/>
    <property type="evidence" value="ECO:0007669"/>
    <property type="project" value="TreeGrafter"/>
</dbReference>
<dbReference type="Proteomes" id="UP000269544">
    <property type="component" value="Chromosome"/>
</dbReference>
<dbReference type="InterPro" id="IPR005846">
    <property type="entry name" value="A-D-PHexomutase_a/b/a-III"/>
</dbReference>
<evidence type="ECO:0000256" key="1">
    <source>
        <dbReference type="ARBA" id="ARBA00010231"/>
    </source>
</evidence>
<feature type="domain" description="Alpha-D-phosphohexomutase alpha/beta/alpha" evidence="14">
    <location>
        <begin position="172"/>
        <end position="253"/>
    </location>
</feature>
<evidence type="ECO:0000259" key="12">
    <source>
        <dbReference type="Pfam" id="PF00408"/>
    </source>
</evidence>
<dbReference type="GO" id="GO:0005975">
    <property type="term" value="P:carbohydrate metabolic process"/>
    <property type="evidence" value="ECO:0007669"/>
    <property type="project" value="InterPro"/>
</dbReference>
<dbReference type="FunFam" id="3.30.310.50:FF:000001">
    <property type="entry name" value="Phosphoglucosamine mutase"/>
    <property type="match status" value="1"/>
</dbReference>
<organism evidence="16 17">
    <name type="scientific">Aedoeadaptatus ivorii</name>
    <dbReference type="NCBI Taxonomy" id="54006"/>
    <lineage>
        <taxon>Bacteria</taxon>
        <taxon>Bacillati</taxon>
        <taxon>Bacillota</taxon>
        <taxon>Tissierellia</taxon>
        <taxon>Tissierellales</taxon>
        <taxon>Peptoniphilaceae</taxon>
        <taxon>Aedoeadaptatus</taxon>
    </lineage>
</organism>
<dbReference type="InterPro" id="IPR050060">
    <property type="entry name" value="Phosphoglucosamine_mutase"/>
</dbReference>
<feature type="modified residue" description="Phosphoserine" evidence="9">
    <location>
        <position position="100"/>
    </location>
</feature>
<evidence type="ECO:0000256" key="7">
    <source>
        <dbReference type="ARBA" id="ARBA00066330"/>
    </source>
</evidence>
<evidence type="ECO:0000256" key="3">
    <source>
        <dbReference type="ARBA" id="ARBA00022723"/>
    </source>
</evidence>
<feature type="binding site" evidence="9">
    <location>
        <position position="244"/>
    </location>
    <ligand>
        <name>Mg(2+)</name>
        <dbReference type="ChEBI" id="CHEBI:18420"/>
    </ligand>
</feature>
<evidence type="ECO:0000259" key="14">
    <source>
        <dbReference type="Pfam" id="PF02879"/>
    </source>
</evidence>
<evidence type="ECO:0000256" key="4">
    <source>
        <dbReference type="ARBA" id="ARBA00022842"/>
    </source>
</evidence>
<dbReference type="GO" id="GO:0000287">
    <property type="term" value="F:magnesium ion binding"/>
    <property type="evidence" value="ECO:0007669"/>
    <property type="project" value="UniProtKB-UniRule"/>
</dbReference>
<evidence type="ECO:0000259" key="15">
    <source>
        <dbReference type="Pfam" id="PF02880"/>
    </source>
</evidence>
<dbReference type="GO" id="GO:0004615">
    <property type="term" value="F:phosphomannomutase activity"/>
    <property type="evidence" value="ECO:0007669"/>
    <property type="project" value="TreeGrafter"/>
</dbReference>
<dbReference type="InterPro" id="IPR005845">
    <property type="entry name" value="A-D-PHexomutase_a/b/a-II"/>
</dbReference>
<dbReference type="InterPro" id="IPR036900">
    <property type="entry name" value="A-D-PHexomutase_C_sf"/>
</dbReference>
<evidence type="ECO:0000256" key="6">
    <source>
        <dbReference type="ARBA" id="ARBA00050364"/>
    </source>
</evidence>
<dbReference type="SUPFAM" id="SSF53738">
    <property type="entry name" value="Phosphoglucomutase, first 3 domains"/>
    <property type="match status" value="3"/>
</dbReference>
<dbReference type="InterPro" id="IPR006352">
    <property type="entry name" value="GlmM_bact"/>
</dbReference>
<feature type="domain" description="Alpha-D-phosphohexomutase C-terminal" evidence="12">
    <location>
        <begin position="373"/>
        <end position="440"/>
    </location>
</feature>
<dbReference type="EMBL" id="LR134523">
    <property type="protein sequence ID" value="VEJ34660.1"/>
    <property type="molecule type" value="Genomic_DNA"/>
</dbReference>
<dbReference type="EC" id="5.4.2.10" evidence="7 9"/>
<comment type="similarity">
    <text evidence="1 9 10">Belongs to the phosphohexose mutase family.</text>
</comment>
<evidence type="ECO:0000256" key="8">
    <source>
        <dbReference type="ARBA" id="ARBA00068193"/>
    </source>
</evidence>
<dbReference type="GO" id="GO:0009252">
    <property type="term" value="P:peptidoglycan biosynthetic process"/>
    <property type="evidence" value="ECO:0007669"/>
    <property type="project" value="TreeGrafter"/>
</dbReference>
<protein>
    <recommendedName>
        <fullName evidence="8 9">Phosphoglucosamine mutase</fullName>
        <ecNumber evidence="7 9">5.4.2.10</ecNumber>
    </recommendedName>
</protein>
<dbReference type="RefSeq" id="WP_126464727.1">
    <property type="nucleotide sequence ID" value="NZ_LR134523.1"/>
</dbReference>
<dbReference type="Gene3D" id="3.40.120.10">
    <property type="entry name" value="Alpha-D-Glucose-1,6-Bisphosphate, subunit A, domain 3"/>
    <property type="match status" value="3"/>
</dbReference>
<evidence type="ECO:0000313" key="16">
    <source>
        <dbReference type="EMBL" id="VEJ34660.1"/>
    </source>
</evidence>
<evidence type="ECO:0000313" key="17">
    <source>
        <dbReference type="Proteomes" id="UP000269544"/>
    </source>
</evidence>
<dbReference type="AlphaFoldDB" id="A0A3S5BVT9"/>
<feature type="binding site" evidence="9">
    <location>
        <position position="240"/>
    </location>
    <ligand>
        <name>Mg(2+)</name>
        <dbReference type="ChEBI" id="CHEBI:18420"/>
    </ligand>
</feature>
<evidence type="ECO:0000256" key="9">
    <source>
        <dbReference type="HAMAP-Rule" id="MF_01554"/>
    </source>
</evidence>
<evidence type="ECO:0000256" key="5">
    <source>
        <dbReference type="ARBA" id="ARBA00023235"/>
    </source>
</evidence>
<dbReference type="HAMAP" id="MF_01554_B">
    <property type="entry name" value="GlmM_B"/>
    <property type="match status" value="1"/>
</dbReference>
<keyword evidence="17" id="KW-1185">Reference proteome</keyword>
<feature type="active site" description="Phosphoserine intermediate" evidence="9">
    <location>
        <position position="100"/>
    </location>
</feature>
<dbReference type="PANTHER" id="PTHR42946:SF1">
    <property type="entry name" value="PHOSPHOGLUCOMUTASE (ALPHA-D-GLUCOSE-1,6-BISPHOSPHATE-DEPENDENT)"/>
    <property type="match status" value="1"/>
</dbReference>
<comment type="PTM">
    <text evidence="9">Activated by phosphorylation.</text>
</comment>
<accession>A0A3S5BVT9</accession>
<gene>
    <name evidence="9 16" type="primary">glmM</name>
    <name evidence="16" type="ORF">NCTC13079_00258</name>
</gene>
<keyword evidence="2 9" id="KW-0597">Phosphoprotein</keyword>
<dbReference type="InterPro" id="IPR005843">
    <property type="entry name" value="A-D-PHexomutase_C"/>
</dbReference>
<dbReference type="KEGG" id="piv:NCTC13079_00258"/>
<name>A0A3S5BVT9_9FIRM</name>
<comment type="function">
    <text evidence="9 11">Catalyzes the conversion of glucosamine-6-phosphate to glucosamine-1-phosphate.</text>
</comment>